<reference evidence="2" key="1">
    <citation type="journal article" date="2021" name="Mol. Plant Microbe Interact.">
        <title>Complete Genome Sequence of the Plant-Pathogenic Fungus Colletotrichum lupini.</title>
        <authorList>
            <person name="Baroncelli R."/>
            <person name="Pensec F."/>
            <person name="Da Lio D."/>
            <person name="Boufleur T."/>
            <person name="Vicente I."/>
            <person name="Sarrocco S."/>
            <person name="Picot A."/>
            <person name="Baraldi E."/>
            <person name="Sukno S."/>
            <person name="Thon M."/>
            <person name="Le Floch G."/>
        </authorList>
    </citation>
    <scope>NUCLEOTIDE SEQUENCE</scope>
    <source>
        <strain evidence="2">IMI 504893</strain>
    </source>
</reference>
<feature type="compositionally biased region" description="Basic residues" evidence="1">
    <location>
        <begin position="68"/>
        <end position="79"/>
    </location>
</feature>
<feature type="region of interest" description="Disordered" evidence="1">
    <location>
        <begin position="54"/>
        <end position="79"/>
    </location>
</feature>
<dbReference type="AlphaFoldDB" id="A0A9Q8SZJ4"/>
<dbReference type="KEGG" id="clup:CLUP02_11995"/>
<accession>A0A9Q8SZJ4</accession>
<gene>
    <name evidence="2" type="ORF">CLUP02_11995</name>
</gene>
<protein>
    <submittedName>
        <fullName evidence="2">Uncharacterized protein</fullName>
    </submittedName>
</protein>
<proteinExistence type="predicted"/>
<dbReference type="GeneID" id="73345970"/>
<keyword evidence="3" id="KW-1185">Reference proteome</keyword>
<feature type="compositionally biased region" description="Basic and acidic residues" evidence="1">
    <location>
        <begin position="1"/>
        <end position="21"/>
    </location>
</feature>
<name>A0A9Q8SZJ4_9PEZI</name>
<evidence type="ECO:0000313" key="2">
    <source>
        <dbReference type="EMBL" id="UQC86494.1"/>
    </source>
</evidence>
<sequence length="124" mass="14444">MSINNGHRDIENGVLDDDPRSRTWHPGNVPRLSLHVPLLVPLHWFVVPHNAIVSNPTDPSLPPEERIRRRGRKRKVEKAKSSRFRMFHIHFQNQTLILFSLPITFHGPDRRVTSRTQTRAPNLI</sequence>
<dbReference type="RefSeq" id="XP_049148105.1">
    <property type="nucleotide sequence ID" value="XM_049290960.1"/>
</dbReference>
<evidence type="ECO:0000256" key="1">
    <source>
        <dbReference type="SAM" id="MobiDB-lite"/>
    </source>
</evidence>
<evidence type="ECO:0000313" key="3">
    <source>
        <dbReference type="Proteomes" id="UP000830671"/>
    </source>
</evidence>
<dbReference type="EMBL" id="CP019478">
    <property type="protein sequence ID" value="UQC86494.1"/>
    <property type="molecule type" value="Genomic_DNA"/>
</dbReference>
<feature type="region of interest" description="Disordered" evidence="1">
    <location>
        <begin position="1"/>
        <end position="22"/>
    </location>
</feature>
<organism evidence="2 3">
    <name type="scientific">Colletotrichum lupini</name>
    <dbReference type="NCBI Taxonomy" id="145971"/>
    <lineage>
        <taxon>Eukaryota</taxon>
        <taxon>Fungi</taxon>
        <taxon>Dikarya</taxon>
        <taxon>Ascomycota</taxon>
        <taxon>Pezizomycotina</taxon>
        <taxon>Sordariomycetes</taxon>
        <taxon>Hypocreomycetidae</taxon>
        <taxon>Glomerellales</taxon>
        <taxon>Glomerellaceae</taxon>
        <taxon>Colletotrichum</taxon>
        <taxon>Colletotrichum acutatum species complex</taxon>
    </lineage>
</organism>
<dbReference type="Proteomes" id="UP000830671">
    <property type="component" value="Chromosome 6"/>
</dbReference>